<comment type="similarity">
    <text evidence="5">Belongs to the Rap family.</text>
</comment>
<organism evidence="7 8">
    <name type="scientific">Arachidicoccus ginsenosidivorans</name>
    <dbReference type="NCBI Taxonomy" id="496057"/>
    <lineage>
        <taxon>Bacteria</taxon>
        <taxon>Pseudomonadati</taxon>
        <taxon>Bacteroidota</taxon>
        <taxon>Chitinophagia</taxon>
        <taxon>Chitinophagales</taxon>
        <taxon>Chitinophagaceae</taxon>
        <taxon>Arachidicoccus</taxon>
    </lineage>
</organism>
<evidence type="ECO:0000256" key="4">
    <source>
        <dbReference type="ARBA" id="ARBA00022803"/>
    </source>
</evidence>
<evidence type="ECO:0000313" key="7">
    <source>
        <dbReference type="EMBL" id="QEC73724.1"/>
    </source>
</evidence>
<dbReference type="AlphaFoldDB" id="A0A5B8VQ21"/>
<dbReference type="Pfam" id="PF13174">
    <property type="entry name" value="TPR_6"/>
    <property type="match status" value="1"/>
</dbReference>
<protein>
    <submittedName>
        <fullName evidence="7">Tetratricopeptide repeat protein</fullName>
    </submittedName>
</protein>
<dbReference type="Proteomes" id="UP000321291">
    <property type="component" value="Chromosome"/>
</dbReference>
<evidence type="ECO:0000256" key="3">
    <source>
        <dbReference type="ARBA" id="ARBA00022737"/>
    </source>
</evidence>
<dbReference type="Gene3D" id="1.25.40.10">
    <property type="entry name" value="Tetratricopeptide repeat domain"/>
    <property type="match status" value="1"/>
</dbReference>
<keyword evidence="4 6" id="KW-0802">TPR repeat</keyword>
<dbReference type="RefSeq" id="WP_146786666.1">
    <property type="nucleotide sequence ID" value="NZ_CP042434.1"/>
</dbReference>
<feature type="repeat" description="TPR" evidence="6">
    <location>
        <begin position="158"/>
        <end position="191"/>
    </location>
</feature>
<dbReference type="InterPro" id="IPR019734">
    <property type="entry name" value="TPR_rpt"/>
</dbReference>
<evidence type="ECO:0000256" key="6">
    <source>
        <dbReference type="PROSITE-ProRule" id="PRU00339"/>
    </source>
</evidence>
<comment type="subcellular location">
    <subcellularLocation>
        <location evidence="1">Cytoplasm</location>
    </subcellularLocation>
</comment>
<evidence type="ECO:0000313" key="8">
    <source>
        <dbReference type="Proteomes" id="UP000321291"/>
    </source>
</evidence>
<dbReference type="SMART" id="SM00028">
    <property type="entry name" value="TPR"/>
    <property type="match status" value="2"/>
</dbReference>
<dbReference type="OrthoDB" id="920116at2"/>
<dbReference type="GO" id="GO:0005737">
    <property type="term" value="C:cytoplasm"/>
    <property type="evidence" value="ECO:0007669"/>
    <property type="project" value="UniProtKB-SubCell"/>
</dbReference>
<keyword evidence="2" id="KW-0963">Cytoplasm</keyword>
<keyword evidence="3" id="KW-0677">Repeat</keyword>
<evidence type="ECO:0000256" key="2">
    <source>
        <dbReference type="ARBA" id="ARBA00022490"/>
    </source>
</evidence>
<accession>A0A5B8VQ21</accession>
<sequence>MTRFLLNLLMLLLPLFTMGQYQSLLHKSYAENIAGYSKLYVSLIDLKDSAKIENRVDSIKTYALNHNDPALALEMDLFMCYHNIEFKGHRGQKCIDDLKALIDRSAKAHAPFVKIRAIRVLANFYWVYEKNYELAFEQYLLLEKEVDQVSATAYPEKPRDLVKIGESYYYFQDYDKAIQYFKKALAVPENEFNTMVLNSARNTMGLCYQKLNNFQLSNDYFNQVIHTRFKKPQKEWVRIAKGNLGYNFYLQGKFEQATSLLIIDFTGAEQIGDYGPAAGAAIPLADIYLRREDLSKAWYYLTHAKENITKSEQTDRLRFWYPLVSKWYAAAGKQKLANIYLDSAITSINDYQQKFSGLKMMRASQKSTLGKKP</sequence>
<gene>
    <name evidence="7" type="ORF">FSB73_20700</name>
</gene>
<dbReference type="PROSITE" id="PS50005">
    <property type="entry name" value="TPR"/>
    <property type="match status" value="1"/>
</dbReference>
<dbReference type="SUPFAM" id="SSF48452">
    <property type="entry name" value="TPR-like"/>
    <property type="match status" value="1"/>
</dbReference>
<evidence type="ECO:0000256" key="1">
    <source>
        <dbReference type="ARBA" id="ARBA00004496"/>
    </source>
</evidence>
<dbReference type="PANTHER" id="PTHR46630:SF1">
    <property type="entry name" value="TETRATRICOPEPTIDE REPEAT PROTEIN 29"/>
    <property type="match status" value="1"/>
</dbReference>
<reference evidence="7 8" key="1">
    <citation type="journal article" date="2017" name="Int. J. Syst. Evol. Microbiol.">
        <title>Arachidicoccus ginsenosidivorans sp. nov., with ginsenoside-converting activity isolated from ginseng cultivating soil.</title>
        <authorList>
            <person name="Siddiqi M.Z."/>
            <person name="Aslam Z."/>
            <person name="Im W.T."/>
        </authorList>
    </citation>
    <scope>NUCLEOTIDE SEQUENCE [LARGE SCALE GENOMIC DNA]</scope>
    <source>
        <strain evidence="7 8">Gsoil 809</strain>
    </source>
</reference>
<dbReference type="EMBL" id="CP042434">
    <property type="protein sequence ID" value="QEC73724.1"/>
    <property type="molecule type" value="Genomic_DNA"/>
</dbReference>
<dbReference type="KEGG" id="agi:FSB73_20700"/>
<name>A0A5B8VQ21_9BACT</name>
<dbReference type="InterPro" id="IPR051476">
    <property type="entry name" value="Bac_ResReg_Asp_Phosphatase"/>
</dbReference>
<dbReference type="PANTHER" id="PTHR46630">
    <property type="entry name" value="TETRATRICOPEPTIDE REPEAT PROTEIN 29"/>
    <property type="match status" value="1"/>
</dbReference>
<keyword evidence="8" id="KW-1185">Reference proteome</keyword>
<evidence type="ECO:0000256" key="5">
    <source>
        <dbReference type="ARBA" id="ARBA00038253"/>
    </source>
</evidence>
<dbReference type="InterPro" id="IPR011990">
    <property type="entry name" value="TPR-like_helical_dom_sf"/>
</dbReference>
<proteinExistence type="inferred from homology"/>